<organism evidence="1 2">
    <name type="scientific">Rhizobium mongolense</name>
    <dbReference type="NCBI Taxonomy" id="57676"/>
    <lineage>
        <taxon>Bacteria</taxon>
        <taxon>Pseudomonadati</taxon>
        <taxon>Pseudomonadota</taxon>
        <taxon>Alphaproteobacteria</taxon>
        <taxon>Hyphomicrobiales</taxon>
        <taxon>Rhizobiaceae</taxon>
        <taxon>Rhizobium/Agrobacterium group</taxon>
        <taxon>Rhizobium</taxon>
    </lineage>
</organism>
<protein>
    <submittedName>
        <fullName evidence="1">Uncharacterized protein</fullName>
    </submittedName>
</protein>
<sequence length="107" mass="11459">MNSLGRERFDEPTSAAIPHLYAYHRDPAAPCPRRGGLIQHCKRVIHGTDTAPTYLVGFPVKNTGMRRAANGGGEGTEGHKAAVEIAAEDGRRGPVSVRNPQMTQAAL</sequence>
<dbReference type="EMBL" id="JACIGM010000001">
    <property type="protein sequence ID" value="MBB4272965.1"/>
    <property type="molecule type" value="Genomic_DNA"/>
</dbReference>
<dbReference type="AlphaFoldDB" id="A0A7W6RI96"/>
<accession>A0A7W6RI96</accession>
<comment type="caution">
    <text evidence="1">The sequence shown here is derived from an EMBL/GenBank/DDBJ whole genome shotgun (WGS) entry which is preliminary data.</text>
</comment>
<name>A0A7W6RI96_9HYPH</name>
<reference evidence="1 2" key="1">
    <citation type="submission" date="2020-08" db="EMBL/GenBank/DDBJ databases">
        <title>Genomic Encyclopedia of Type Strains, Phase IV (KMG-V): Genome sequencing to study the core and pangenomes of soil and plant-associated prokaryotes.</title>
        <authorList>
            <person name="Whitman W."/>
        </authorList>
    </citation>
    <scope>NUCLEOTIDE SEQUENCE [LARGE SCALE GENOMIC DNA]</scope>
    <source>
        <strain evidence="1 2">SEMIA 402</strain>
    </source>
</reference>
<evidence type="ECO:0000313" key="2">
    <source>
        <dbReference type="Proteomes" id="UP000533641"/>
    </source>
</evidence>
<evidence type="ECO:0000313" key="1">
    <source>
        <dbReference type="EMBL" id="MBB4272965.1"/>
    </source>
</evidence>
<proteinExistence type="predicted"/>
<dbReference type="Proteomes" id="UP000533641">
    <property type="component" value="Unassembled WGS sequence"/>
</dbReference>
<gene>
    <name evidence="1" type="ORF">GGE12_000707</name>
</gene>